<dbReference type="AlphaFoldDB" id="A0A132A7F3"/>
<name>A0A132A7F3_SARSC</name>
<proteinExistence type="predicted"/>
<sequence length="87" mass="9589">ALVYNDDVFESTIPFRILLRNHRKNDSIAIHHPIGTILFGSNRIRVADAHYDDDDDDDAGGDGCEVDGDDDDDDDDYDGGDYGGDDV</sequence>
<reference evidence="1 2" key="1">
    <citation type="journal article" date="2015" name="Parasit. Vectors">
        <title>Draft genome of the scabies mite.</title>
        <authorList>
            <person name="Rider S.D.Jr."/>
            <person name="Morgan M.S."/>
            <person name="Arlian L.G."/>
        </authorList>
    </citation>
    <scope>NUCLEOTIDE SEQUENCE [LARGE SCALE GENOMIC DNA]</scope>
    <source>
        <strain evidence="1">Arlian Lab</strain>
    </source>
</reference>
<feature type="non-terminal residue" evidence="1">
    <location>
        <position position="1"/>
    </location>
</feature>
<protein>
    <submittedName>
        <fullName evidence="1">Uncharacterized protein</fullName>
    </submittedName>
</protein>
<comment type="caution">
    <text evidence="1">The sequence shown here is derived from an EMBL/GenBank/DDBJ whole genome shotgun (WGS) entry which is preliminary data.</text>
</comment>
<dbReference type="EMBL" id="JXLN01011140">
    <property type="protein sequence ID" value="KPM06903.1"/>
    <property type="molecule type" value="Genomic_DNA"/>
</dbReference>
<dbReference type="VEuPathDB" id="VectorBase:SSCA009688"/>
<dbReference type="Proteomes" id="UP000616769">
    <property type="component" value="Unassembled WGS sequence"/>
</dbReference>
<gene>
    <name evidence="1" type="ORF">QR98_0053840</name>
</gene>
<accession>A0A132A7F3</accession>
<evidence type="ECO:0000313" key="2">
    <source>
        <dbReference type="Proteomes" id="UP000616769"/>
    </source>
</evidence>
<evidence type="ECO:0000313" key="1">
    <source>
        <dbReference type="EMBL" id="KPM06903.1"/>
    </source>
</evidence>
<organism evidence="1 2">
    <name type="scientific">Sarcoptes scabiei</name>
    <name type="common">Itch mite</name>
    <name type="synonym">Acarus scabiei</name>
    <dbReference type="NCBI Taxonomy" id="52283"/>
    <lineage>
        <taxon>Eukaryota</taxon>
        <taxon>Metazoa</taxon>
        <taxon>Ecdysozoa</taxon>
        <taxon>Arthropoda</taxon>
        <taxon>Chelicerata</taxon>
        <taxon>Arachnida</taxon>
        <taxon>Acari</taxon>
        <taxon>Acariformes</taxon>
        <taxon>Sarcoptiformes</taxon>
        <taxon>Astigmata</taxon>
        <taxon>Psoroptidia</taxon>
        <taxon>Sarcoptoidea</taxon>
        <taxon>Sarcoptidae</taxon>
        <taxon>Sarcoptinae</taxon>
        <taxon>Sarcoptes</taxon>
    </lineage>
</organism>